<dbReference type="PANTHER" id="PTHR47524:SF1">
    <property type="entry name" value="20S RRNA ACCUMULATION PROTEIN 4"/>
    <property type="match status" value="1"/>
</dbReference>
<feature type="region of interest" description="Disordered" evidence="1">
    <location>
        <begin position="257"/>
        <end position="278"/>
    </location>
</feature>
<feature type="domain" description="Programmed cell death protein 2 C-terminal" evidence="2">
    <location>
        <begin position="280"/>
        <end position="399"/>
    </location>
</feature>
<dbReference type="GO" id="GO:0030490">
    <property type="term" value="P:maturation of SSU-rRNA"/>
    <property type="evidence" value="ECO:0007669"/>
    <property type="project" value="TreeGrafter"/>
</dbReference>
<accession>A0AAN6ENT7</accession>
<evidence type="ECO:0000313" key="4">
    <source>
        <dbReference type="Proteomes" id="UP001161757"/>
    </source>
</evidence>
<dbReference type="Proteomes" id="UP001161757">
    <property type="component" value="Unassembled WGS sequence"/>
</dbReference>
<dbReference type="InterPro" id="IPR007320">
    <property type="entry name" value="PDCD2_C"/>
</dbReference>
<evidence type="ECO:0000313" key="3">
    <source>
        <dbReference type="EMBL" id="KAJ8987117.1"/>
    </source>
</evidence>
<evidence type="ECO:0000259" key="2">
    <source>
        <dbReference type="Pfam" id="PF04194"/>
    </source>
</evidence>
<feature type="compositionally biased region" description="Basic and acidic residues" evidence="1">
    <location>
        <begin position="106"/>
        <end position="131"/>
    </location>
</feature>
<name>A0AAN6ENT7_EXODE</name>
<comment type="caution">
    <text evidence="3">The sequence shown here is derived from an EMBL/GenBank/DDBJ whole genome shotgun (WGS) entry which is preliminary data.</text>
</comment>
<reference evidence="3" key="1">
    <citation type="submission" date="2023-01" db="EMBL/GenBank/DDBJ databases">
        <title>Exophiala dermititidis isolated from Cystic Fibrosis Patient.</title>
        <authorList>
            <person name="Kurbessoian T."/>
            <person name="Crocker A."/>
            <person name="Murante D."/>
            <person name="Hogan D.A."/>
            <person name="Stajich J.E."/>
        </authorList>
    </citation>
    <scope>NUCLEOTIDE SEQUENCE</scope>
    <source>
        <strain evidence="3">Ex8</strain>
    </source>
</reference>
<dbReference type="GO" id="GO:0005737">
    <property type="term" value="C:cytoplasm"/>
    <property type="evidence" value="ECO:0007669"/>
    <property type="project" value="InterPro"/>
</dbReference>
<evidence type="ECO:0000256" key="1">
    <source>
        <dbReference type="SAM" id="MobiDB-lite"/>
    </source>
</evidence>
<dbReference type="PANTHER" id="PTHR47524">
    <property type="entry name" value="20S RRNA ACCUMULATION PROTEIN 4"/>
    <property type="match status" value="1"/>
</dbReference>
<sequence length="406" mass="44063">MAPYDSDSSDDGDDYSTTNVILGYATSESTGDEISHVGGFPTWIDPNQPPPAALARCKVCQGYMSLLLQLNADLQQYFPQDERRLHVFCCRKKACSKKVGSIRALREVRKPERRESKEKQTPPETNSDKPMPDLGAALFGGSASSSATNGANPFSMSGSSGAQAAANPFSSLGSPSTLAAKPPQRTVDEPAPLAQSFADKLKIGVEPKPASTSVDAEPWPEQSAFPPPFKSFYLDAYPEELDKEPMELTNAEASKAQYEMDDSGGGAGASDKDDFESSLDESFQKFSDRIAQNPEQVLRYEFKGVPLLYSGSDGVASRFVVPHGKSGAVRGIPRCESCGAQRVFELQLVPGLIYELEKDEPMDLEDGMEWGTVIVGTCANNCGEPGKVSFREEWVGVQWEERVARK</sequence>
<organism evidence="3 4">
    <name type="scientific">Exophiala dermatitidis</name>
    <name type="common">Black yeast-like fungus</name>
    <name type="synonym">Wangiella dermatitidis</name>
    <dbReference type="NCBI Taxonomy" id="5970"/>
    <lineage>
        <taxon>Eukaryota</taxon>
        <taxon>Fungi</taxon>
        <taxon>Dikarya</taxon>
        <taxon>Ascomycota</taxon>
        <taxon>Pezizomycotina</taxon>
        <taxon>Eurotiomycetes</taxon>
        <taxon>Chaetothyriomycetidae</taxon>
        <taxon>Chaetothyriales</taxon>
        <taxon>Herpotrichiellaceae</taxon>
        <taxon>Exophiala</taxon>
    </lineage>
</organism>
<feature type="region of interest" description="Disordered" evidence="1">
    <location>
        <begin position="154"/>
        <end position="200"/>
    </location>
</feature>
<dbReference type="AlphaFoldDB" id="A0AAN6ENT7"/>
<proteinExistence type="predicted"/>
<gene>
    <name evidence="3" type="ORF">HRR80_008860</name>
</gene>
<dbReference type="EMBL" id="JAJGCB010000028">
    <property type="protein sequence ID" value="KAJ8987117.1"/>
    <property type="molecule type" value="Genomic_DNA"/>
</dbReference>
<feature type="region of interest" description="Disordered" evidence="1">
    <location>
        <begin position="106"/>
        <end position="142"/>
    </location>
</feature>
<feature type="compositionally biased region" description="Polar residues" evidence="1">
    <location>
        <begin position="168"/>
        <end position="177"/>
    </location>
</feature>
<feature type="compositionally biased region" description="Low complexity" evidence="1">
    <location>
        <begin position="154"/>
        <end position="166"/>
    </location>
</feature>
<dbReference type="Pfam" id="PF04194">
    <property type="entry name" value="PDCD2_C"/>
    <property type="match status" value="1"/>
</dbReference>
<protein>
    <recommendedName>
        <fullName evidence="2">Programmed cell death protein 2 C-terminal domain-containing protein</fullName>
    </recommendedName>
</protein>